<proteinExistence type="predicted"/>
<feature type="region of interest" description="Disordered" evidence="1">
    <location>
        <begin position="84"/>
        <end position="152"/>
    </location>
</feature>
<reference evidence="2 3" key="1">
    <citation type="journal article" date="2020" name="G3 (Bethesda)">
        <title>Improved Reference Genome for Cyclotella cryptica CCMP332, a Model for Cell Wall Morphogenesis, Salinity Adaptation, and Lipid Production in Diatoms (Bacillariophyta).</title>
        <authorList>
            <person name="Roberts W.R."/>
            <person name="Downey K.M."/>
            <person name="Ruck E.C."/>
            <person name="Traller J.C."/>
            <person name="Alverson A.J."/>
        </authorList>
    </citation>
    <scope>NUCLEOTIDE SEQUENCE [LARGE SCALE GENOMIC DNA]</scope>
    <source>
        <strain evidence="2 3">CCMP332</strain>
    </source>
</reference>
<feature type="compositionally biased region" description="Basic and acidic residues" evidence="1">
    <location>
        <begin position="121"/>
        <end position="144"/>
    </location>
</feature>
<keyword evidence="3" id="KW-1185">Reference proteome</keyword>
<accession>A0ABD3PA48</accession>
<evidence type="ECO:0000256" key="1">
    <source>
        <dbReference type="SAM" id="MobiDB-lite"/>
    </source>
</evidence>
<dbReference type="Proteomes" id="UP001516023">
    <property type="component" value="Unassembled WGS sequence"/>
</dbReference>
<protein>
    <submittedName>
        <fullName evidence="2">Uncharacterized protein</fullName>
    </submittedName>
</protein>
<feature type="compositionally biased region" description="Low complexity" evidence="1">
    <location>
        <begin position="88"/>
        <end position="105"/>
    </location>
</feature>
<sequence>MQRQMQMQRQLELHQLMLLQQDQQQQQFNKASYSSTLAMEPAFALQQNANNFCPSSINRLQDWRPEEQRDEVSRMNSTWSGQQYAPVSYRRSQTRSSQGSISSLSVFPSENDKLNISTRGMFDDNTRRSITSDDTRQPHEKTKNGNDQVMFVPTKDHPLSALAKSYDGETNSLKSELAPPTVVTADTGEFFRQRSSSISSFDALLSAFGEDLAEFNKETNELNKDIKSDNNKRDWNSSTSSTSEDHITMRHLYGIFGSGEDVLGNPRSMISSQGVSPRQSWNVPDLAIRNFMSQTNPPNPAGLSENNLASKSVDEIEEQSRASSSCAIERAMKRLSSALKENPYVHKGSDDSPPEESRKQLDIFLAQYGEEGEKARDRMLRAIEDTEASLATLHAWDRTLGLRKCHNRTVVKTRRSRAQIKAFLMGVNPPKEPKQRPKKSKSG</sequence>
<comment type="caution">
    <text evidence="2">The sequence shown here is derived from an EMBL/GenBank/DDBJ whole genome shotgun (WGS) entry which is preliminary data.</text>
</comment>
<gene>
    <name evidence="2" type="ORF">HJC23_007969</name>
</gene>
<evidence type="ECO:0000313" key="2">
    <source>
        <dbReference type="EMBL" id="KAL3783300.1"/>
    </source>
</evidence>
<dbReference type="EMBL" id="JABMIG020000264">
    <property type="protein sequence ID" value="KAL3783300.1"/>
    <property type="molecule type" value="Genomic_DNA"/>
</dbReference>
<evidence type="ECO:0000313" key="3">
    <source>
        <dbReference type="Proteomes" id="UP001516023"/>
    </source>
</evidence>
<dbReference type="AlphaFoldDB" id="A0ABD3PA48"/>
<organism evidence="2 3">
    <name type="scientific">Cyclotella cryptica</name>
    <dbReference type="NCBI Taxonomy" id="29204"/>
    <lineage>
        <taxon>Eukaryota</taxon>
        <taxon>Sar</taxon>
        <taxon>Stramenopiles</taxon>
        <taxon>Ochrophyta</taxon>
        <taxon>Bacillariophyta</taxon>
        <taxon>Coscinodiscophyceae</taxon>
        <taxon>Thalassiosirophycidae</taxon>
        <taxon>Stephanodiscales</taxon>
        <taxon>Stephanodiscaceae</taxon>
        <taxon>Cyclotella</taxon>
    </lineage>
</organism>
<name>A0ABD3PA48_9STRA</name>